<keyword evidence="1" id="KW-1185">Reference proteome</keyword>
<dbReference type="WBParaSite" id="ALUE_0000255801-mRNA-1">
    <property type="protein sequence ID" value="ALUE_0000255801-mRNA-1"/>
    <property type="gene ID" value="ALUE_0000255801"/>
</dbReference>
<dbReference type="AlphaFoldDB" id="A0A0M3HM13"/>
<accession>A0A0M3HM13</accession>
<reference evidence="2" key="1">
    <citation type="submission" date="2017-02" db="UniProtKB">
        <authorList>
            <consortium name="WormBaseParasite"/>
        </authorList>
    </citation>
    <scope>IDENTIFICATION</scope>
</reference>
<name>A0A0M3HM13_ASCLU</name>
<dbReference type="Proteomes" id="UP000036681">
    <property type="component" value="Unplaced"/>
</dbReference>
<evidence type="ECO:0000313" key="1">
    <source>
        <dbReference type="Proteomes" id="UP000036681"/>
    </source>
</evidence>
<evidence type="ECO:0000313" key="2">
    <source>
        <dbReference type="WBParaSite" id="ALUE_0000255801-mRNA-1"/>
    </source>
</evidence>
<organism evidence="1 2">
    <name type="scientific">Ascaris lumbricoides</name>
    <name type="common">Giant roundworm</name>
    <dbReference type="NCBI Taxonomy" id="6252"/>
    <lineage>
        <taxon>Eukaryota</taxon>
        <taxon>Metazoa</taxon>
        <taxon>Ecdysozoa</taxon>
        <taxon>Nematoda</taxon>
        <taxon>Chromadorea</taxon>
        <taxon>Rhabditida</taxon>
        <taxon>Spirurina</taxon>
        <taxon>Ascaridomorpha</taxon>
        <taxon>Ascaridoidea</taxon>
        <taxon>Ascarididae</taxon>
        <taxon>Ascaris</taxon>
    </lineage>
</organism>
<protein>
    <submittedName>
        <fullName evidence="2">Uncharacterized protein</fullName>
    </submittedName>
</protein>
<sequence>MLFWDSTLRIQKQLVSLKKNCFKMVRLDLDIWTMIRSLKLP</sequence>
<proteinExistence type="predicted"/>